<reference evidence="3" key="1">
    <citation type="journal article" date="2019" name="Int. J. Syst. Evol. Microbiol.">
        <title>The Global Catalogue of Microorganisms (GCM) 10K type strain sequencing project: providing services to taxonomists for standard genome sequencing and annotation.</title>
        <authorList>
            <consortium name="The Broad Institute Genomics Platform"/>
            <consortium name="The Broad Institute Genome Sequencing Center for Infectious Disease"/>
            <person name="Wu L."/>
            <person name="Ma J."/>
        </authorList>
    </citation>
    <scope>NUCLEOTIDE SEQUENCE [LARGE SCALE GENOMIC DNA]</scope>
    <source>
        <strain evidence="3">JCM 17388</strain>
    </source>
</reference>
<dbReference type="InterPro" id="IPR031493">
    <property type="entry name" value="Zinc_ribbon_15"/>
</dbReference>
<proteinExistence type="predicted"/>
<feature type="domain" description="Zinc-ribbon 15" evidence="1">
    <location>
        <begin position="19"/>
        <end position="67"/>
    </location>
</feature>
<dbReference type="PANTHER" id="PTHR28139">
    <property type="entry name" value="UPF0768 PROTEIN YBL029C-A"/>
    <property type="match status" value="1"/>
</dbReference>
<dbReference type="Pfam" id="PF17032">
    <property type="entry name" value="Zn_ribbon_15"/>
    <property type="match status" value="1"/>
</dbReference>
<evidence type="ECO:0000313" key="2">
    <source>
        <dbReference type="EMBL" id="GAA4192962.1"/>
    </source>
</evidence>
<accession>A0ABP8AXG4</accession>
<protein>
    <submittedName>
        <fullName evidence="2">Zinc-ribbon domain-containing protein</fullName>
    </submittedName>
</protein>
<dbReference type="RefSeq" id="WP_344918980.1">
    <property type="nucleotide sequence ID" value="NZ_BAABAQ010000005.1"/>
</dbReference>
<keyword evidence="3" id="KW-1185">Reference proteome</keyword>
<evidence type="ECO:0000259" key="1">
    <source>
        <dbReference type="Pfam" id="PF17032"/>
    </source>
</evidence>
<comment type="caution">
    <text evidence="2">The sequence shown here is derived from an EMBL/GenBank/DDBJ whole genome shotgun (WGS) entry which is preliminary data.</text>
</comment>
<name>A0ABP8AXG4_9ACTN</name>
<dbReference type="EMBL" id="BAABAQ010000005">
    <property type="protein sequence ID" value="GAA4192962.1"/>
    <property type="molecule type" value="Genomic_DNA"/>
</dbReference>
<dbReference type="PANTHER" id="PTHR28139:SF1">
    <property type="entry name" value="UPF0768 PROTEIN YBL029C-A"/>
    <property type="match status" value="1"/>
</dbReference>
<dbReference type="Proteomes" id="UP001501251">
    <property type="component" value="Unassembled WGS sequence"/>
</dbReference>
<evidence type="ECO:0000313" key="3">
    <source>
        <dbReference type="Proteomes" id="UP001501251"/>
    </source>
</evidence>
<sequence>MLIFGLRTVAHRLGVVTLVCRNCGNAAAQVLSRRVTKFSLFFVPLFPVRTRHEMQCTFCGASYTVSKDEANRLSVR</sequence>
<gene>
    <name evidence="2" type="ORF">GCM10022252_35210</name>
</gene>
<organism evidence="2 3">
    <name type="scientific">Streptosporangium oxazolinicum</name>
    <dbReference type="NCBI Taxonomy" id="909287"/>
    <lineage>
        <taxon>Bacteria</taxon>
        <taxon>Bacillati</taxon>
        <taxon>Actinomycetota</taxon>
        <taxon>Actinomycetes</taxon>
        <taxon>Streptosporangiales</taxon>
        <taxon>Streptosporangiaceae</taxon>
        <taxon>Streptosporangium</taxon>
    </lineage>
</organism>